<dbReference type="Gene3D" id="3.40.33.10">
    <property type="entry name" value="CAP"/>
    <property type="match status" value="2"/>
</dbReference>
<dbReference type="OrthoDB" id="5874910at2759"/>
<dbReference type="Pfam" id="PF00188">
    <property type="entry name" value="CAP"/>
    <property type="match status" value="2"/>
</dbReference>
<name>A0A0R3PBS1_ANGCS</name>
<evidence type="ECO:0000313" key="4">
    <source>
        <dbReference type="WBParaSite" id="ACOC_0000116701-mRNA-1"/>
    </source>
</evidence>
<evidence type="ECO:0000259" key="1">
    <source>
        <dbReference type="SMART" id="SM00198"/>
    </source>
</evidence>
<proteinExistence type="predicted"/>
<feature type="domain" description="SCP" evidence="1">
    <location>
        <begin position="111"/>
        <end position="269"/>
    </location>
</feature>
<dbReference type="WBParaSite" id="ACOC_0000116701-mRNA-1">
    <property type="protein sequence ID" value="ACOC_0000116701-mRNA-1"/>
    <property type="gene ID" value="ACOC_0000116701"/>
</dbReference>
<gene>
    <name evidence="2" type="ORF">ACOC_LOCUS1168</name>
</gene>
<dbReference type="SMART" id="SM00198">
    <property type="entry name" value="SCP"/>
    <property type="match status" value="1"/>
</dbReference>
<evidence type="ECO:0000313" key="3">
    <source>
        <dbReference type="Proteomes" id="UP000267027"/>
    </source>
</evidence>
<dbReference type="OMA" id="AYRTNIN"/>
<dbReference type="SUPFAM" id="SSF55797">
    <property type="entry name" value="PR-1-like"/>
    <property type="match status" value="2"/>
</dbReference>
<protein>
    <submittedName>
        <fullName evidence="4">SCP domain-containing protein</fullName>
    </submittedName>
</protein>
<dbReference type="CDD" id="cd05380">
    <property type="entry name" value="CAP_euk"/>
    <property type="match status" value="1"/>
</dbReference>
<evidence type="ECO:0000313" key="2">
    <source>
        <dbReference type="EMBL" id="VDM52753.1"/>
    </source>
</evidence>
<dbReference type="InterPro" id="IPR001283">
    <property type="entry name" value="CRISP-related"/>
</dbReference>
<sequence length="298" mass="32183">MRRRQANLVILKEWDCYLEAIAKTAINNCPQTPPLPAVTNAINYAVFGPGTLPSTFINSIEAAVLTWTGIRSEVWPVTNIFNGNPALRNFSNLIRSTTTAVGCASTVCSNSVASACVFSQPSLVATGRARNGEYANENAPPASRMDLLEYDCTAEQYALNHVSSCDRQQSAAASRPGYQENIHILETTATDALGALQNAVATWSNELAANGIPSNMIYTLQVSQRTDRTVTRVTKVIWGTNRDIGCATQVCSGFYFTSCMYRYPVNVIGWNIYTIGAVCSACAADLWNCNGAVGLCYG</sequence>
<reference evidence="2 3" key="2">
    <citation type="submission" date="2018-11" db="EMBL/GenBank/DDBJ databases">
        <authorList>
            <consortium name="Pathogen Informatics"/>
        </authorList>
    </citation>
    <scope>NUCLEOTIDE SEQUENCE [LARGE SCALE GENOMIC DNA]</scope>
    <source>
        <strain evidence="2 3">Costa Rica</strain>
    </source>
</reference>
<organism evidence="4">
    <name type="scientific">Angiostrongylus costaricensis</name>
    <name type="common">Nematode worm</name>
    <dbReference type="NCBI Taxonomy" id="334426"/>
    <lineage>
        <taxon>Eukaryota</taxon>
        <taxon>Metazoa</taxon>
        <taxon>Ecdysozoa</taxon>
        <taxon>Nematoda</taxon>
        <taxon>Chromadorea</taxon>
        <taxon>Rhabditida</taxon>
        <taxon>Rhabditina</taxon>
        <taxon>Rhabditomorpha</taxon>
        <taxon>Strongyloidea</taxon>
        <taxon>Metastrongylidae</taxon>
        <taxon>Angiostrongylus</taxon>
    </lineage>
</organism>
<dbReference type="Proteomes" id="UP000267027">
    <property type="component" value="Unassembled WGS sequence"/>
</dbReference>
<dbReference type="InterPro" id="IPR014044">
    <property type="entry name" value="CAP_dom"/>
</dbReference>
<dbReference type="AlphaFoldDB" id="A0A0R3PBS1"/>
<dbReference type="EMBL" id="UYYA01000160">
    <property type="protein sequence ID" value="VDM52753.1"/>
    <property type="molecule type" value="Genomic_DNA"/>
</dbReference>
<dbReference type="PANTHER" id="PTHR10334">
    <property type="entry name" value="CYSTEINE-RICH SECRETORY PROTEIN-RELATED"/>
    <property type="match status" value="1"/>
</dbReference>
<accession>A0A0R3PBS1</accession>
<keyword evidence="3" id="KW-1185">Reference proteome</keyword>
<dbReference type="InterPro" id="IPR035940">
    <property type="entry name" value="CAP_sf"/>
</dbReference>
<reference evidence="4" key="1">
    <citation type="submission" date="2017-02" db="UniProtKB">
        <authorList>
            <consortium name="WormBaseParasite"/>
        </authorList>
    </citation>
    <scope>IDENTIFICATION</scope>
</reference>